<name>A0A411K7K9_9EUKA</name>
<evidence type="ECO:0000313" key="1">
    <source>
        <dbReference type="EMBL" id="QBC73421.1"/>
    </source>
</evidence>
<keyword evidence="1" id="KW-0496">Mitochondrion</keyword>
<dbReference type="AlphaFoldDB" id="A0A411K7K9"/>
<gene>
    <name evidence="1" type="primary">ORF4</name>
</gene>
<reference evidence="1" key="1">
    <citation type="journal article" date="2019" name="Eur. J. Protist.">
        <title>The complete mitochondrial genome of Paravannella minima (Amoebozoa, Discosea, Vannellida).</title>
        <authorList>
            <person name="Bondarenko N."/>
            <person name="Glotova A."/>
            <person name="Nassonova E."/>
            <person name="Masharsky A."/>
            <person name="Polev D."/>
            <person name="Smirnov A."/>
        </authorList>
    </citation>
    <scope>NUCLEOTIDE SEQUENCE</scope>
</reference>
<organism evidence="1">
    <name type="scientific">Paravannella minima</name>
    <dbReference type="NCBI Taxonomy" id="1443144"/>
    <lineage>
        <taxon>Eukaryota</taxon>
        <taxon>Amoebozoa</taxon>
        <taxon>Discosea</taxon>
        <taxon>Flabellinia</taxon>
        <taxon>Vannellidae</taxon>
        <taxon>Paravannella</taxon>
    </lineage>
</organism>
<protein>
    <submittedName>
        <fullName evidence="1">Uncharacterized protein</fullName>
    </submittedName>
</protein>
<dbReference type="EMBL" id="MH910097">
    <property type="protein sequence ID" value="QBC73421.1"/>
    <property type="molecule type" value="Genomic_DNA"/>
</dbReference>
<proteinExistence type="predicted"/>
<dbReference type="GeneID" id="39114173"/>
<sequence length="148" mass="18103">MAVPKKKRSISINRNRNYIKLKNTFKKKLQSINFLEKEKFQTNKYLFNKLFFKFLVKTNNNKKEIDKLFISKLFRIPSFYLTQTLFFNCIKNFDKFIVLYYSYYFKSFKINSYDIILNFDFIFSKKVIGKKIFCQQSYFNFLSLFGSK</sequence>
<geneLocation type="mitochondrion" evidence="1"/>
<accession>A0A411K7K9</accession>
<dbReference type="RefSeq" id="YP_009557782.1">
    <property type="nucleotide sequence ID" value="NC_040955.1"/>
</dbReference>